<organism evidence="1">
    <name type="scientific">viral metagenome</name>
    <dbReference type="NCBI Taxonomy" id="1070528"/>
    <lineage>
        <taxon>unclassified sequences</taxon>
        <taxon>metagenomes</taxon>
        <taxon>organismal metagenomes</taxon>
    </lineage>
</organism>
<evidence type="ECO:0000313" key="1">
    <source>
        <dbReference type="EMBL" id="QJA55874.1"/>
    </source>
</evidence>
<reference evidence="1" key="1">
    <citation type="submission" date="2020-03" db="EMBL/GenBank/DDBJ databases">
        <title>The deep terrestrial virosphere.</title>
        <authorList>
            <person name="Holmfeldt K."/>
            <person name="Nilsson E."/>
            <person name="Simone D."/>
            <person name="Lopez-Fernandez M."/>
            <person name="Wu X."/>
            <person name="de Brujin I."/>
            <person name="Lundin D."/>
            <person name="Andersson A."/>
            <person name="Bertilsson S."/>
            <person name="Dopson M."/>
        </authorList>
    </citation>
    <scope>NUCLEOTIDE SEQUENCE</scope>
    <source>
        <strain evidence="1">MM415B01975</strain>
    </source>
</reference>
<gene>
    <name evidence="1" type="ORF">MM415B01975_0008</name>
</gene>
<dbReference type="EMBL" id="MT141187">
    <property type="protein sequence ID" value="QJA55874.1"/>
    <property type="molecule type" value="Genomic_DNA"/>
</dbReference>
<dbReference type="AlphaFoldDB" id="A0A6M3IEP4"/>
<name>A0A6M3IEP4_9ZZZZ</name>
<sequence>MTIKIILDEDFIEKNLGEKLQKTLYDDIVKELLKFIKTKSFRNELHKMFLELLKDIDFLEEYDELSDALLTRVKKDLISKFKKIK</sequence>
<accession>A0A6M3IEP4</accession>
<protein>
    <submittedName>
        <fullName evidence="1">Uncharacterized protein</fullName>
    </submittedName>
</protein>
<proteinExistence type="predicted"/>